<dbReference type="PANTHER" id="PTHR31297">
    <property type="entry name" value="GLUCAN ENDO-1,6-BETA-GLUCOSIDASE B"/>
    <property type="match status" value="1"/>
</dbReference>
<reference evidence="3" key="1">
    <citation type="submission" date="2021-01" db="EMBL/GenBank/DDBJ databases">
        <authorList>
            <person name="Corre E."/>
            <person name="Pelletier E."/>
            <person name="Niang G."/>
            <person name="Scheremetjew M."/>
            <person name="Finn R."/>
            <person name="Kale V."/>
            <person name="Holt S."/>
            <person name="Cochrane G."/>
            <person name="Meng A."/>
            <person name="Brown T."/>
            <person name="Cohen L."/>
        </authorList>
    </citation>
    <scope>NUCLEOTIDE SEQUENCE</scope>
    <source>
        <strain evidence="3">Isolate 1302-5</strain>
    </source>
</reference>
<dbReference type="GO" id="GO:0005576">
    <property type="term" value="C:extracellular region"/>
    <property type="evidence" value="ECO:0007669"/>
    <property type="project" value="TreeGrafter"/>
</dbReference>
<dbReference type="SUPFAM" id="SSF51445">
    <property type="entry name" value="(Trans)glycosidases"/>
    <property type="match status" value="1"/>
</dbReference>
<dbReference type="Gene3D" id="3.20.20.80">
    <property type="entry name" value="Glycosidases"/>
    <property type="match status" value="1"/>
</dbReference>
<dbReference type="EMBL" id="HBKQ01023910">
    <property type="protein sequence ID" value="CAE2241917.1"/>
    <property type="molecule type" value="Transcribed_RNA"/>
</dbReference>
<dbReference type="GO" id="GO:0008422">
    <property type="term" value="F:beta-glucosidase activity"/>
    <property type="evidence" value="ECO:0007669"/>
    <property type="project" value="TreeGrafter"/>
</dbReference>
<organism evidence="3">
    <name type="scientific">Odontella aurita</name>
    <dbReference type="NCBI Taxonomy" id="265563"/>
    <lineage>
        <taxon>Eukaryota</taxon>
        <taxon>Sar</taxon>
        <taxon>Stramenopiles</taxon>
        <taxon>Ochrophyta</taxon>
        <taxon>Bacillariophyta</taxon>
        <taxon>Mediophyceae</taxon>
        <taxon>Biddulphiophycidae</taxon>
        <taxon>Eupodiscales</taxon>
        <taxon>Odontellaceae</taxon>
        <taxon>Odontella</taxon>
    </lineage>
</organism>
<evidence type="ECO:0000313" key="3">
    <source>
        <dbReference type="EMBL" id="CAE2241917.1"/>
    </source>
</evidence>
<evidence type="ECO:0000256" key="2">
    <source>
        <dbReference type="ARBA" id="ARBA00023295"/>
    </source>
</evidence>
<dbReference type="AlphaFoldDB" id="A0A7S4IWM4"/>
<dbReference type="InterPro" id="IPR017853">
    <property type="entry name" value="GH"/>
</dbReference>
<dbReference type="PANTHER" id="PTHR31297:SF38">
    <property type="entry name" value="X8 DOMAIN-CONTAINING PROTEIN"/>
    <property type="match status" value="1"/>
</dbReference>
<gene>
    <name evidence="3" type="ORF">OAUR00152_LOCUS16270</name>
</gene>
<accession>A0A7S4IWM4</accession>
<dbReference type="GO" id="GO:0009251">
    <property type="term" value="P:glucan catabolic process"/>
    <property type="evidence" value="ECO:0007669"/>
    <property type="project" value="TreeGrafter"/>
</dbReference>
<dbReference type="InterPro" id="IPR050386">
    <property type="entry name" value="Glycosyl_hydrolase_5"/>
</dbReference>
<dbReference type="GO" id="GO:0009986">
    <property type="term" value="C:cell surface"/>
    <property type="evidence" value="ECO:0007669"/>
    <property type="project" value="TreeGrafter"/>
</dbReference>
<proteinExistence type="predicted"/>
<keyword evidence="1" id="KW-0378">Hydrolase</keyword>
<protein>
    <submittedName>
        <fullName evidence="3">Uncharacterized protein</fullName>
    </submittedName>
</protein>
<keyword evidence="2" id="KW-0326">Glycosidase</keyword>
<name>A0A7S4IWM4_9STRA</name>
<evidence type="ECO:0000256" key="1">
    <source>
        <dbReference type="ARBA" id="ARBA00022801"/>
    </source>
</evidence>
<sequence>MQFSLPRRCFVVLATASSLKEASVALAQDASDQSSGTFDVDASGETAAAPDVHDVIEFKHFKANNKTQTCMGDEHALPFNDQIRGVNLGGWLVLEPWITPSLFYQFLDGDEENVGMDMYTFCEVLGPEEGNKQLKRHWETWVTEELIKELAGSGAVNSLRLPVGDWQYEPYGPYSE</sequence>